<feature type="domain" description="Small ribosomal subunit protein uS4 N-terminal" evidence="10">
    <location>
        <begin position="3"/>
        <end position="89"/>
    </location>
</feature>
<dbReference type="GO" id="GO:0006412">
    <property type="term" value="P:translation"/>
    <property type="evidence" value="ECO:0007669"/>
    <property type="project" value="UniProtKB-UniRule"/>
</dbReference>
<dbReference type="GO" id="GO:0003735">
    <property type="term" value="F:structural constituent of ribosome"/>
    <property type="evidence" value="ECO:0007669"/>
    <property type="project" value="InterPro"/>
</dbReference>
<dbReference type="Gene3D" id="3.10.290.10">
    <property type="entry name" value="RNA-binding S4 domain"/>
    <property type="match status" value="1"/>
</dbReference>
<dbReference type="Pfam" id="PF01479">
    <property type="entry name" value="S4"/>
    <property type="match status" value="1"/>
</dbReference>
<dbReference type="KEGG" id="udi:ASNER_175"/>
<organism evidence="11 12">
    <name type="scientific">Candidatus Uzinura diaspidicola str. ASNER</name>
    <dbReference type="NCBI Taxonomy" id="1133592"/>
    <lineage>
        <taxon>Bacteria</taxon>
        <taxon>Pseudomonadati</taxon>
        <taxon>Bacteroidota</taxon>
        <taxon>Flavobacteriia</taxon>
        <taxon>Flavobacteriales</taxon>
        <taxon>Candidatus Uzinura</taxon>
    </lineage>
</organism>
<keyword evidence="2 7" id="KW-0699">rRNA-binding</keyword>
<dbReference type="PANTHER" id="PTHR11831:SF4">
    <property type="entry name" value="SMALL RIBOSOMAL SUBUNIT PROTEIN US4M"/>
    <property type="match status" value="1"/>
</dbReference>
<evidence type="ECO:0000256" key="4">
    <source>
        <dbReference type="ARBA" id="ARBA00022980"/>
    </source>
</evidence>
<dbReference type="InterPro" id="IPR002942">
    <property type="entry name" value="S4_RNA-bd"/>
</dbReference>
<dbReference type="HOGENOM" id="CLU_092403_0_2_10"/>
<dbReference type="InterPro" id="IPR001912">
    <property type="entry name" value="Ribosomal_uS4_N"/>
</dbReference>
<dbReference type="InterPro" id="IPR022801">
    <property type="entry name" value="Ribosomal_uS4"/>
</dbReference>
<evidence type="ECO:0000256" key="5">
    <source>
        <dbReference type="ARBA" id="ARBA00023274"/>
    </source>
</evidence>
<dbReference type="STRING" id="1133592.ASNER_175"/>
<keyword evidence="5 7" id="KW-0687">Ribonucleoprotein</keyword>
<evidence type="ECO:0000259" key="10">
    <source>
        <dbReference type="SMART" id="SM01390"/>
    </source>
</evidence>
<evidence type="ECO:0000259" key="9">
    <source>
        <dbReference type="SMART" id="SM00363"/>
    </source>
</evidence>
<dbReference type="FunFam" id="3.10.290.10:FF:000001">
    <property type="entry name" value="30S ribosomal protein S4"/>
    <property type="match status" value="1"/>
</dbReference>
<evidence type="ECO:0000256" key="2">
    <source>
        <dbReference type="ARBA" id="ARBA00022730"/>
    </source>
</evidence>
<dbReference type="GO" id="GO:0019843">
    <property type="term" value="F:rRNA binding"/>
    <property type="evidence" value="ECO:0007669"/>
    <property type="project" value="UniProtKB-UniRule"/>
</dbReference>
<dbReference type="InterPro" id="IPR005709">
    <property type="entry name" value="Ribosomal_uS4_bac-type"/>
</dbReference>
<dbReference type="PATRIC" id="fig|1133592.3.peg.163"/>
<evidence type="ECO:0000256" key="7">
    <source>
        <dbReference type="HAMAP-Rule" id="MF_01306"/>
    </source>
</evidence>
<feature type="domain" description="RNA-binding S4" evidence="9">
    <location>
        <begin position="90"/>
        <end position="154"/>
    </location>
</feature>
<keyword evidence="3 7" id="KW-0694">RNA-binding</keyword>
<evidence type="ECO:0000256" key="1">
    <source>
        <dbReference type="ARBA" id="ARBA00007465"/>
    </source>
</evidence>
<dbReference type="PROSITE" id="PS00632">
    <property type="entry name" value="RIBOSOMAL_S4"/>
    <property type="match status" value="1"/>
</dbReference>
<dbReference type="Proteomes" id="UP000011174">
    <property type="component" value="Chromosome"/>
</dbReference>
<dbReference type="CDD" id="cd00165">
    <property type="entry name" value="S4"/>
    <property type="match status" value="1"/>
</dbReference>
<reference evidence="11 12" key="1">
    <citation type="journal article" date="2013" name="Environ. Microbiol.">
        <title>The nutrient supplying capabilities of Uzinura, an endosymbiont of armoured scale insects.</title>
        <authorList>
            <person name="Sabree Z.L."/>
            <person name="Huang C.Y."/>
            <person name="Okusu A."/>
            <person name="Moran N.A."/>
            <person name="Normark B.B."/>
        </authorList>
    </citation>
    <scope>NUCLEOTIDE SEQUENCE [LARGE SCALE GENOMIC DNA]</scope>
    <source>
        <strain evidence="11 12">ASNER</strain>
    </source>
</reference>
<protein>
    <recommendedName>
        <fullName evidence="6 7">Small ribosomal subunit protein uS4</fullName>
    </recommendedName>
</protein>
<keyword evidence="12" id="KW-1185">Reference proteome</keyword>
<evidence type="ECO:0000313" key="12">
    <source>
        <dbReference type="Proteomes" id="UP000011174"/>
    </source>
</evidence>
<dbReference type="Pfam" id="PF00163">
    <property type="entry name" value="Ribosomal_S4"/>
    <property type="match status" value="1"/>
</dbReference>
<comment type="function">
    <text evidence="7">One of the primary rRNA binding proteins, it binds directly to 16S rRNA where it nucleates assembly of the body of the 30S subunit.</text>
</comment>
<dbReference type="NCBIfam" id="TIGR01017">
    <property type="entry name" value="rpsD_bact"/>
    <property type="match status" value="1"/>
</dbReference>
<dbReference type="AlphaFoldDB" id="L7VG40"/>
<comment type="similarity">
    <text evidence="1 7 8">Belongs to the universal ribosomal protein uS4 family.</text>
</comment>
<dbReference type="Gene3D" id="1.10.1050.10">
    <property type="entry name" value="Ribosomal Protein S4 Delta 41, Chain A, domain 1"/>
    <property type="match status" value="1"/>
</dbReference>
<keyword evidence="4 7" id="KW-0689">Ribosomal protein</keyword>
<comment type="function">
    <text evidence="7">With S5 and S12 plays an important role in translational accuracy.</text>
</comment>
<sequence>MARYIGPKTKIARRYNEPIFGENKFTHKKQYKRVYRGKRFKKNDYISQLFEKQKLKYIYGILERQCRKIFKRASSIKGNTGDIFLQLLERRLDNVIYRLGISTSRSGARQLVCHGHIKVNAHIVNIPSYYLKPGDIIEIAEKSKSHNAIKQALSSIKVPIVSWLSWNKEKMLGTFQHLPNRNNIPENINDQLIVEWYSK</sequence>
<dbReference type="SMART" id="SM01390">
    <property type="entry name" value="Ribosomal_S4"/>
    <property type="match status" value="1"/>
</dbReference>
<dbReference type="InterPro" id="IPR036986">
    <property type="entry name" value="S4_RNA-bd_sf"/>
</dbReference>
<dbReference type="OrthoDB" id="9803672at2"/>
<dbReference type="NCBIfam" id="NF003717">
    <property type="entry name" value="PRK05327.1"/>
    <property type="match status" value="1"/>
</dbReference>
<evidence type="ECO:0000313" key="11">
    <source>
        <dbReference type="EMBL" id="AGC66935.1"/>
    </source>
</evidence>
<proteinExistence type="inferred from homology"/>
<dbReference type="GO" id="GO:0015935">
    <property type="term" value="C:small ribosomal subunit"/>
    <property type="evidence" value="ECO:0007669"/>
    <property type="project" value="InterPro"/>
</dbReference>
<dbReference type="EMBL" id="CP003263">
    <property type="protein sequence ID" value="AGC66935.1"/>
    <property type="molecule type" value="Genomic_DNA"/>
</dbReference>
<dbReference type="HAMAP" id="MF_01306_B">
    <property type="entry name" value="Ribosomal_uS4_B"/>
    <property type="match status" value="1"/>
</dbReference>
<gene>
    <name evidence="7 11" type="primary">rpsD</name>
    <name evidence="11" type="ORF">ASNER_175</name>
</gene>
<comment type="subunit">
    <text evidence="7">Part of the 30S ribosomal subunit. Contacts protein S5. The interaction surface between S4 and S5 is involved in control of translational fidelity.</text>
</comment>
<dbReference type="GO" id="GO:0042274">
    <property type="term" value="P:ribosomal small subunit biogenesis"/>
    <property type="evidence" value="ECO:0007669"/>
    <property type="project" value="TreeGrafter"/>
</dbReference>
<name>L7VG40_9FLAO</name>
<accession>L7VG40</accession>
<dbReference type="SUPFAM" id="SSF55174">
    <property type="entry name" value="Alpha-L RNA-binding motif"/>
    <property type="match status" value="1"/>
</dbReference>
<dbReference type="PANTHER" id="PTHR11831">
    <property type="entry name" value="30S 40S RIBOSOMAL PROTEIN"/>
    <property type="match status" value="1"/>
</dbReference>
<evidence type="ECO:0000256" key="6">
    <source>
        <dbReference type="ARBA" id="ARBA00035254"/>
    </source>
</evidence>
<dbReference type="PROSITE" id="PS50889">
    <property type="entry name" value="S4"/>
    <property type="match status" value="1"/>
</dbReference>
<dbReference type="InterPro" id="IPR018079">
    <property type="entry name" value="Ribosomal_uS4_CS"/>
</dbReference>
<evidence type="ECO:0000256" key="3">
    <source>
        <dbReference type="ARBA" id="ARBA00022884"/>
    </source>
</evidence>
<evidence type="ECO:0000256" key="8">
    <source>
        <dbReference type="RuleBase" id="RU003699"/>
    </source>
</evidence>
<dbReference type="SMART" id="SM00363">
    <property type="entry name" value="S4"/>
    <property type="match status" value="1"/>
</dbReference>